<gene>
    <name evidence="6" type="ORF">KHLLAP_LOCUS13631</name>
</gene>
<proteinExistence type="predicted"/>
<dbReference type="GO" id="GO:0016020">
    <property type="term" value="C:membrane"/>
    <property type="evidence" value="ECO:0007669"/>
    <property type="project" value="UniProtKB-SubCell"/>
</dbReference>
<reference evidence="6" key="1">
    <citation type="submission" date="2023-10" db="EMBL/GenBank/DDBJ databases">
        <authorList>
            <person name="Hackl T."/>
        </authorList>
    </citation>
    <scope>NUCLEOTIDE SEQUENCE</scope>
</reference>
<evidence type="ECO:0000256" key="1">
    <source>
        <dbReference type="ARBA" id="ARBA00004141"/>
    </source>
</evidence>
<dbReference type="InterPro" id="IPR050360">
    <property type="entry name" value="MFS_Sugar_Transporters"/>
</dbReference>
<keyword evidence="4 5" id="KW-0472">Membrane</keyword>
<sequence length="131" mass="15011">MKRRQTRLASMVYDTAACIFLFLGAYSFGLTPVMNIHGPGVLLYNIRGTGMTMVFPYLFQSLGLKTYMVNASCNILFWVFIWFSWVETKGKTLEDINKLSDGEKHSDITDLDMVKDEQDLELNVEQVIPEK</sequence>
<accession>A0AAI8VY10</accession>
<keyword evidence="2 5" id="KW-0812">Transmembrane</keyword>
<dbReference type="SUPFAM" id="SSF103473">
    <property type="entry name" value="MFS general substrate transporter"/>
    <property type="match status" value="1"/>
</dbReference>
<evidence type="ECO:0000313" key="6">
    <source>
        <dbReference type="EMBL" id="CAJ2513163.1"/>
    </source>
</evidence>
<name>A0AAI8VY10_9PEZI</name>
<dbReference type="GO" id="GO:0005351">
    <property type="term" value="F:carbohydrate:proton symporter activity"/>
    <property type="evidence" value="ECO:0007669"/>
    <property type="project" value="TreeGrafter"/>
</dbReference>
<evidence type="ECO:0000256" key="4">
    <source>
        <dbReference type="ARBA" id="ARBA00023136"/>
    </source>
</evidence>
<dbReference type="Proteomes" id="UP001295740">
    <property type="component" value="Unassembled WGS sequence"/>
</dbReference>
<protein>
    <submittedName>
        <fullName evidence="6">Uu.00g012820.m01.CDS01</fullName>
    </submittedName>
</protein>
<feature type="transmembrane region" description="Helical" evidence="5">
    <location>
        <begin position="66"/>
        <end position="85"/>
    </location>
</feature>
<dbReference type="PANTHER" id="PTHR48022:SF31">
    <property type="entry name" value="HEXOSE TRANSPORTER"/>
    <property type="match status" value="1"/>
</dbReference>
<organism evidence="6 7">
    <name type="scientific">Anthostomella pinea</name>
    <dbReference type="NCBI Taxonomy" id="933095"/>
    <lineage>
        <taxon>Eukaryota</taxon>
        <taxon>Fungi</taxon>
        <taxon>Dikarya</taxon>
        <taxon>Ascomycota</taxon>
        <taxon>Pezizomycotina</taxon>
        <taxon>Sordariomycetes</taxon>
        <taxon>Xylariomycetidae</taxon>
        <taxon>Xylariales</taxon>
        <taxon>Xylariaceae</taxon>
        <taxon>Anthostomella</taxon>
    </lineage>
</organism>
<dbReference type="InterPro" id="IPR036259">
    <property type="entry name" value="MFS_trans_sf"/>
</dbReference>
<keyword evidence="3 5" id="KW-1133">Transmembrane helix</keyword>
<feature type="transmembrane region" description="Helical" evidence="5">
    <location>
        <begin position="12"/>
        <end position="29"/>
    </location>
</feature>
<evidence type="ECO:0000256" key="5">
    <source>
        <dbReference type="SAM" id="Phobius"/>
    </source>
</evidence>
<comment type="caution">
    <text evidence="6">The sequence shown here is derived from an EMBL/GenBank/DDBJ whole genome shotgun (WGS) entry which is preliminary data.</text>
</comment>
<evidence type="ECO:0000256" key="3">
    <source>
        <dbReference type="ARBA" id="ARBA00022989"/>
    </source>
</evidence>
<comment type="subcellular location">
    <subcellularLocation>
        <location evidence="1">Membrane</location>
        <topology evidence="1">Multi-pass membrane protein</topology>
    </subcellularLocation>
</comment>
<dbReference type="Pfam" id="PF00083">
    <property type="entry name" value="Sugar_tr"/>
    <property type="match status" value="1"/>
</dbReference>
<dbReference type="Gene3D" id="1.20.1250.20">
    <property type="entry name" value="MFS general substrate transporter like domains"/>
    <property type="match status" value="1"/>
</dbReference>
<dbReference type="PANTHER" id="PTHR48022">
    <property type="entry name" value="PLASTIDIC GLUCOSE TRANSPORTER 4"/>
    <property type="match status" value="1"/>
</dbReference>
<keyword evidence="7" id="KW-1185">Reference proteome</keyword>
<dbReference type="EMBL" id="CAUWAG010000020">
    <property type="protein sequence ID" value="CAJ2513163.1"/>
    <property type="molecule type" value="Genomic_DNA"/>
</dbReference>
<dbReference type="InterPro" id="IPR005828">
    <property type="entry name" value="MFS_sugar_transport-like"/>
</dbReference>
<dbReference type="AlphaFoldDB" id="A0AAI8VY10"/>
<evidence type="ECO:0000313" key="7">
    <source>
        <dbReference type="Proteomes" id="UP001295740"/>
    </source>
</evidence>
<evidence type="ECO:0000256" key="2">
    <source>
        <dbReference type="ARBA" id="ARBA00022692"/>
    </source>
</evidence>